<dbReference type="EMBL" id="GG662767">
    <property type="protein sequence ID" value="EAR91951.1"/>
    <property type="molecule type" value="Genomic_DNA"/>
</dbReference>
<dbReference type="GeneID" id="7841210"/>
<dbReference type="HOGENOM" id="CLU_427334_0_0_1"/>
<dbReference type="KEGG" id="tet:TTHERM_00101470"/>
<dbReference type="OrthoDB" id="296733at2759"/>
<sequence>MEFLEVLEQIYEKQEPVLGEDFTSALEKSATSIQTQKLTPEQGRELISKYCKYVPMLEQNYFEQCTDQFIAFGLNFSDKNLYYQFKKIYQTKFDSVRDDPLNHNELALYICKRVLAIDNKKWVLLFLQSRMEQTKTVEKKFMLLEMLAIIGKQIENKEAFYPRILPDILRAVTDGIKKFEKYQSKYKSEELNQHAKLFQENFEGWVIDFLNRFLTIIKNLPEIKNYKKLLSARDLIETDPYTGQMQYKNAPSQTLINHYVILFYLDILQGVNEALHQQGVFDEKNVAAFLDTSKKSFLEIIPGTQELVENFIYSLRYNNFSDTEISSQITEYTPYLTYNLTGIGFFIKDLFAQKSFQVFYSAEYKLKILLPYIYIFLKKEPSKAELVKHFIEDLASIVEESTLQPQSINNVNYFNVPLSKVIVAMFEPVGQGYEKSSQQKFLEGLKKLLALFNKNCLFEIYQDMILDNENLSMSAFIFDMFRKELGDSIKSQQTNSFTQYETITNLFSVLVEKLTSSISNLSEKSSILSSSLSTLEFILMRMKNQLSNNVTIEDSNHLLNKSKIQQFIETVKLCMKKINERLGQSFDEVTQEKKQIESAPQVDQDEQKLNSSKNEQLNMIKFHTQQIEDEITNITNLIKTE</sequence>
<dbReference type="AlphaFoldDB" id="Q234Q2"/>
<evidence type="ECO:0000313" key="2">
    <source>
        <dbReference type="Proteomes" id="UP000009168"/>
    </source>
</evidence>
<protein>
    <submittedName>
        <fullName evidence="1">Uncharacterized protein</fullName>
    </submittedName>
</protein>
<dbReference type="eggNOG" id="ENOG502SQJT">
    <property type="taxonomic scope" value="Eukaryota"/>
</dbReference>
<reference evidence="2" key="1">
    <citation type="journal article" date="2006" name="PLoS Biol.">
        <title>Macronuclear genome sequence of the ciliate Tetrahymena thermophila, a model eukaryote.</title>
        <authorList>
            <person name="Eisen J.A."/>
            <person name="Coyne R.S."/>
            <person name="Wu M."/>
            <person name="Wu D."/>
            <person name="Thiagarajan M."/>
            <person name="Wortman J.R."/>
            <person name="Badger J.H."/>
            <person name="Ren Q."/>
            <person name="Amedeo P."/>
            <person name="Jones K.M."/>
            <person name="Tallon L.J."/>
            <person name="Delcher A.L."/>
            <person name="Salzberg S.L."/>
            <person name="Silva J.C."/>
            <person name="Haas B.J."/>
            <person name="Majoros W.H."/>
            <person name="Farzad M."/>
            <person name="Carlton J.M."/>
            <person name="Smith R.K. Jr."/>
            <person name="Garg J."/>
            <person name="Pearlman R.E."/>
            <person name="Karrer K.M."/>
            <person name="Sun L."/>
            <person name="Manning G."/>
            <person name="Elde N.C."/>
            <person name="Turkewitz A.P."/>
            <person name="Asai D.J."/>
            <person name="Wilkes D.E."/>
            <person name="Wang Y."/>
            <person name="Cai H."/>
            <person name="Collins K."/>
            <person name="Stewart B.A."/>
            <person name="Lee S.R."/>
            <person name="Wilamowska K."/>
            <person name="Weinberg Z."/>
            <person name="Ruzzo W.L."/>
            <person name="Wloga D."/>
            <person name="Gaertig J."/>
            <person name="Frankel J."/>
            <person name="Tsao C.-C."/>
            <person name="Gorovsky M.A."/>
            <person name="Keeling P.J."/>
            <person name="Waller R.F."/>
            <person name="Patron N.J."/>
            <person name="Cherry J.M."/>
            <person name="Stover N.A."/>
            <person name="Krieger C.J."/>
            <person name="del Toro C."/>
            <person name="Ryder H.F."/>
            <person name="Williamson S.C."/>
            <person name="Barbeau R.A."/>
            <person name="Hamilton E.P."/>
            <person name="Orias E."/>
        </authorList>
    </citation>
    <scope>NUCLEOTIDE SEQUENCE [LARGE SCALE GENOMIC DNA]</scope>
    <source>
        <strain evidence="2">SB210</strain>
    </source>
</reference>
<gene>
    <name evidence="1" type="ORF">TTHERM_00101470</name>
</gene>
<dbReference type="InParanoid" id="Q234Q2"/>
<proteinExistence type="predicted"/>
<dbReference type="Proteomes" id="UP000009168">
    <property type="component" value="Unassembled WGS sequence"/>
</dbReference>
<evidence type="ECO:0000313" key="1">
    <source>
        <dbReference type="EMBL" id="EAR91951.1"/>
    </source>
</evidence>
<keyword evidence="2" id="KW-1185">Reference proteome</keyword>
<accession>Q234Q2</accession>
<dbReference type="RefSeq" id="XP_001012196.1">
    <property type="nucleotide sequence ID" value="XM_001012196.3"/>
</dbReference>
<dbReference type="OMA" id="SNRGVYQ"/>
<name>Q234Q2_TETTS</name>
<organism evidence="1 2">
    <name type="scientific">Tetrahymena thermophila (strain SB210)</name>
    <dbReference type="NCBI Taxonomy" id="312017"/>
    <lineage>
        <taxon>Eukaryota</taxon>
        <taxon>Sar</taxon>
        <taxon>Alveolata</taxon>
        <taxon>Ciliophora</taxon>
        <taxon>Intramacronucleata</taxon>
        <taxon>Oligohymenophorea</taxon>
        <taxon>Hymenostomatida</taxon>
        <taxon>Tetrahymenina</taxon>
        <taxon>Tetrahymenidae</taxon>
        <taxon>Tetrahymena</taxon>
    </lineage>
</organism>